<accession>A0ABT8A7J6</accession>
<evidence type="ECO:0000256" key="2">
    <source>
        <dbReference type="ARBA" id="ARBA00022603"/>
    </source>
</evidence>
<protein>
    <recommendedName>
        <fullName evidence="1">site-specific DNA-methyltransferase (adenine-specific)</fullName>
        <ecNumber evidence="1">2.1.1.72</ecNumber>
    </recommendedName>
</protein>
<proteinExistence type="predicted"/>
<comment type="catalytic activity">
    <reaction evidence="5">
        <text>a 2'-deoxyadenosine in DNA + S-adenosyl-L-methionine = an N(6)-methyl-2'-deoxyadenosine in DNA + S-adenosyl-L-homocysteine + H(+)</text>
        <dbReference type="Rhea" id="RHEA:15197"/>
        <dbReference type="Rhea" id="RHEA-COMP:12418"/>
        <dbReference type="Rhea" id="RHEA-COMP:12419"/>
        <dbReference type="ChEBI" id="CHEBI:15378"/>
        <dbReference type="ChEBI" id="CHEBI:57856"/>
        <dbReference type="ChEBI" id="CHEBI:59789"/>
        <dbReference type="ChEBI" id="CHEBI:90615"/>
        <dbReference type="ChEBI" id="CHEBI:90616"/>
        <dbReference type="EC" id="2.1.1.72"/>
    </reaction>
</comment>
<feature type="chain" id="PRO_5045133639" description="site-specific DNA-methyltransferase (adenine-specific)" evidence="6">
    <location>
        <begin position="23"/>
        <end position="348"/>
    </location>
</feature>
<organism evidence="7 8">
    <name type="scientific">Paeniroseomonas aquatica</name>
    <dbReference type="NCBI Taxonomy" id="373043"/>
    <lineage>
        <taxon>Bacteria</taxon>
        <taxon>Pseudomonadati</taxon>
        <taxon>Pseudomonadota</taxon>
        <taxon>Alphaproteobacteria</taxon>
        <taxon>Acetobacterales</taxon>
        <taxon>Acetobacteraceae</taxon>
        <taxon>Paeniroseomonas</taxon>
    </lineage>
</organism>
<evidence type="ECO:0000256" key="6">
    <source>
        <dbReference type="SAM" id="SignalP"/>
    </source>
</evidence>
<gene>
    <name evidence="7" type="ORF">QWZ14_14420</name>
</gene>
<keyword evidence="4" id="KW-0949">S-adenosyl-L-methionine</keyword>
<dbReference type="InterPro" id="IPR002052">
    <property type="entry name" value="DNA_methylase_N6_adenine_CS"/>
</dbReference>
<reference evidence="8" key="1">
    <citation type="journal article" date="2019" name="Int. J. Syst. Evol. Microbiol.">
        <title>The Global Catalogue of Microorganisms (GCM) 10K type strain sequencing project: providing services to taxonomists for standard genome sequencing and annotation.</title>
        <authorList>
            <consortium name="The Broad Institute Genomics Platform"/>
            <consortium name="The Broad Institute Genome Sequencing Center for Infectious Disease"/>
            <person name="Wu L."/>
            <person name="Ma J."/>
        </authorList>
    </citation>
    <scope>NUCLEOTIDE SEQUENCE [LARGE SCALE GENOMIC DNA]</scope>
    <source>
        <strain evidence="8">CECT 7131</strain>
    </source>
</reference>
<dbReference type="PROSITE" id="PS00092">
    <property type="entry name" value="N6_MTASE"/>
    <property type="match status" value="1"/>
</dbReference>
<dbReference type="GO" id="GO:0008168">
    <property type="term" value="F:methyltransferase activity"/>
    <property type="evidence" value="ECO:0007669"/>
    <property type="project" value="UniProtKB-KW"/>
</dbReference>
<dbReference type="Pfam" id="PF02086">
    <property type="entry name" value="MethyltransfD12"/>
    <property type="match status" value="1"/>
</dbReference>
<dbReference type="GO" id="GO:0032259">
    <property type="term" value="P:methylation"/>
    <property type="evidence" value="ECO:0007669"/>
    <property type="project" value="UniProtKB-KW"/>
</dbReference>
<dbReference type="Proteomes" id="UP001529369">
    <property type="component" value="Unassembled WGS sequence"/>
</dbReference>
<keyword evidence="3" id="KW-0808">Transferase</keyword>
<dbReference type="PRINTS" id="PR00505">
    <property type="entry name" value="D12N6MTFRASE"/>
</dbReference>
<comment type="caution">
    <text evidence="7">The sequence shown here is derived from an EMBL/GenBank/DDBJ whole genome shotgun (WGS) entry which is preliminary data.</text>
</comment>
<keyword evidence="8" id="KW-1185">Reference proteome</keyword>
<dbReference type="EC" id="2.1.1.72" evidence="1"/>
<evidence type="ECO:0000256" key="4">
    <source>
        <dbReference type="ARBA" id="ARBA00022691"/>
    </source>
</evidence>
<feature type="signal peptide" evidence="6">
    <location>
        <begin position="1"/>
        <end position="22"/>
    </location>
</feature>
<keyword evidence="2 7" id="KW-0489">Methyltransferase</keyword>
<sequence>MIKYIGSKRALLTHILSTIGAAAPPGATVADLFSGTARVGHALKGAGYRVLANDHNAFAHTLATCYVQADAERWAEPAARILAELQRLPPQAGWFTEAYCVAARYLTPENGAKAEAIRNAIAAMGAEPELEAILLTSLLEAADRVDSTAGLQMAYMKQWAARARNPLTLRLPALRPRPAAGACQAFCGEAEAVAATLDCDLAYLDPPYNQHSYLRNYHVWETLVRWDQPETYGIANKRLDCRTRLSAFNSRPGIGPALARTVAALRCPTLVVSFNDEGYLGRAALEAMLAARGHVQVIEIPYGRYVGAKIGIHSPKGVKVGTVGRLTNVEYLFVASERKLTLPRLQAA</sequence>
<dbReference type="SUPFAM" id="SSF53335">
    <property type="entry name" value="S-adenosyl-L-methionine-dependent methyltransferases"/>
    <property type="match status" value="1"/>
</dbReference>
<keyword evidence="6" id="KW-0732">Signal</keyword>
<dbReference type="EMBL" id="JAUFPN010000148">
    <property type="protein sequence ID" value="MDN3565559.1"/>
    <property type="molecule type" value="Genomic_DNA"/>
</dbReference>
<dbReference type="InterPro" id="IPR029063">
    <property type="entry name" value="SAM-dependent_MTases_sf"/>
</dbReference>
<dbReference type="InterPro" id="IPR012327">
    <property type="entry name" value="MeTrfase_D12"/>
</dbReference>
<dbReference type="RefSeq" id="WP_290317402.1">
    <property type="nucleotide sequence ID" value="NZ_JAUFPN010000148.1"/>
</dbReference>
<evidence type="ECO:0000256" key="3">
    <source>
        <dbReference type="ARBA" id="ARBA00022679"/>
    </source>
</evidence>
<evidence type="ECO:0000313" key="7">
    <source>
        <dbReference type="EMBL" id="MDN3565559.1"/>
    </source>
</evidence>
<evidence type="ECO:0000256" key="1">
    <source>
        <dbReference type="ARBA" id="ARBA00011900"/>
    </source>
</evidence>
<evidence type="ECO:0000313" key="8">
    <source>
        <dbReference type="Proteomes" id="UP001529369"/>
    </source>
</evidence>
<name>A0ABT8A7J6_9PROT</name>
<evidence type="ECO:0000256" key="5">
    <source>
        <dbReference type="ARBA" id="ARBA00047942"/>
    </source>
</evidence>